<proteinExistence type="predicted"/>
<organism evidence="1 2">
    <name type="scientific">Sphingobium scionense</name>
    <dbReference type="NCBI Taxonomy" id="1404341"/>
    <lineage>
        <taxon>Bacteria</taxon>
        <taxon>Pseudomonadati</taxon>
        <taxon>Pseudomonadota</taxon>
        <taxon>Alphaproteobacteria</taxon>
        <taxon>Sphingomonadales</taxon>
        <taxon>Sphingomonadaceae</taxon>
        <taxon>Sphingobium</taxon>
    </lineage>
</organism>
<feature type="non-terminal residue" evidence="1">
    <location>
        <position position="1"/>
    </location>
</feature>
<comment type="caution">
    <text evidence="1">The sequence shown here is derived from an EMBL/GenBank/DDBJ whole genome shotgun (WGS) entry which is preliminary data.</text>
</comment>
<sequence length="35" mass="3923">LQRIEQTALLEGGTGSAARQKLIEKLIRYGRFFAS</sequence>
<keyword evidence="2" id="KW-1185">Reference proteome</keyword>
<reference evidence="1 2" key="1">
    <citation type="submission" date="2020-08" db="EMBL/GenBank/DDBJ databases">
        <title>Genomic Encyclopedia of Type Strains, Phase IV (KMG-IV): sequencing the most valuable type-strain genomes for metagenomic binning, comparative biology and taxonomic classification.</title>
        <authorList>
            <person name="Goeker M."/>
        </authorList>
    </citation>
    <scope>NUCLEOTIDE SEQUENCE [LARGE SCALE GENOMIC DNA]</scope>
    <source>
        <strain evidence="1 2">DSM 19371</strain>
    </source>
</reference>
<protein>
    <submittedName>
        <fullName evidence="1">Putative RNA-binding protein with PIN domain</fullName>
    </submittedName>
</protein>
<accession>A0A7W6LMA3</accession>
<dbReference type="AlphaFoldDB" id="A0A7W6LMA3"/>
<evidence type="ECO:0000313" key="1">
    <source>
        <dbReference type="EMBL" id="MBB4146973.1"/>
    </source>
</evidence>
<gene>
    <name evidence="1" type="ORF">GGQ90_000739</name>
</gene>
<dbReference type="Proteomes" id="UP000590524">
    <property type="component" value="Unassembled WGS sequence"/>
</dbReference>
<evidence type="ECO:0000313" key="2">
    <source>
        <dbReference type="Proteomes" id="UP000590524"/>
    </source>
</evidence>
<dbReference type="EMBL" id="JACIEU010000003">
    <property type="protein sequence ID" value="MBB4146973.1"/>
    <property type="molecule type" value="Genomic_DNA"/>
</dbReference>
<name>A0A7W6LMA3_9SPHN</name>